<dbReference type="RefSeq" id="WP_145981916.1">
    <property type="nucleotide sequence ID" value="NZ_CBCSGM010000006.1"/>
</dbReference>
<evidence type="ECO:0000313" key="3">
    <source>
        <dbReference type="Proteomes" id="UP000249134"/>
    </source>
</evidence>
<dbReference type="EMBL" id="LS483476">
    <property type="protein sequence ID" value="SQI51402.1"/>
    <property type="molecule type" value="Genomic_DNA"/>
</dbReference>
<gene>
    <name evidence="2" type="ORF">NCTC4824_00227</name>
</gene>
<accession>A0A2X4VXP4</accession>
<keyword evidence="3" id="KW-1185">Reference proteome</keyword>
<organism evidence="2 3">
    <name type="scientific">Lederbergia lenta</name>
    <name type="common">Bacillus lentus</name>
    <dbReference type="NCBI Taxonomy" id="1467"/>
    <lineage>
        <taxon>Bacteria</taxon>
        <taxon>Bacillati</taxon>
        <taxon>Bacillota</taxon>
        <taxon>Bacilli</taxon>
        <taxon>Bacillales</taxon>
        <taxon>Bacillaceae</taxon>
        <taxon>Lederbergia</taxon>
    </lineage>
</organism>
<protein>
    <submittedName>
        <fullName evidence="2">Uncharacterized protein</fullName>
    </submittedName>
</protein>
<name>A0A2X4VXP4_LEDLE</name>
<dbReference type="KEGG" id="blen:NCTC4824_00227"/>
<evidence type="ECO:0000256" key="1">
    <source>
        <dbReference type="SAM" id="MobiDB-lite"/>
    </source>
</evidence>
<evidence type="ECO:0000313" key="2">
    <source>
        <dbReference type="EMBL" id="SQI51402.1"/>
    </source>
</evidence>
<reference evidence="2 3" key="1">
    <citation type="submission" date="2018-06" db="EMBL/GenBank/DDBJ databases">
        <authorList>
            <consortium name="Pathogen Informatics"/>
            <person name="Doyle S."/>
        </authorList>
    </citation>
    <scope>NUCLEOTIDE SEQUENCE [LARGE SCALE GENOMIC DNA]</scope>
    <source>
        <strain evidence="2 3">NCTC4824</strain>
    </source>
</reference>
<feature type="region of interest" description="Disordered" evidence="1">
    <location>
        <begin position="46"/>
        <end position="69"/>
    </location>
</feature>
<proteinExistence type="predicted"/>
<dbReference type="Proteomes" id="UP000249134">
    <property type="component" value="Chromosome 1"/>
</dbReference>
<sequence>MDKQLPYDEMDFKTECLKGVDFMLDHELAVERMIGEGGAVSEGYTYYPRSVDGGKVPERRNNEDISAED</sequence>
<dbReference type="AlphaFoldDB" id="A0A2X4VXP4"/>